<reference evidence="5" key="2">
    <citation type="submission" date="2021-12" db="EMBL/GenBank/DDBJ databases">
        <title>Resequencing data analysis of finger millet.</title>
        <authorList>
            <person name="Hatakeyama M."/>
            <person name="Aluri S."/>
            <person name="Balachadran M.T."/>
            <person name="Sivarajan S.R."/>
            <person name="Poveda L."/>
            <person name="Shimizu-Inatsugi R."/>
            <person name="Schlapbach R."/>
            <person name="Sreeman S.M."/>
            <person name="Shimizu K.K."/>
        </authorList>
    </citation>
    <scope>NUCLEOTIDE SEQUENCE</scope>
</reference>
<sequence>MGSIEPFNRLVRLAARAFYDDISMKGDNQPKTSRGDNRGMAVVVLDALTRRQWVREEDLAKALKLHSKQLRRILRFFEEEKLVTRDHRKESAKGAKVYNAAAAAASDGQPVTKEGEEKVKMHTHSYCSLDYAQICDVVRYSAFDAIQLISYTDEYFHCETCNGELVAESDKLASEEMGDGDDNARKRRREKLKDMQQRIDEQLKPLVAQLDRVKNLPAPEFGSLQSWERANIGAFAHGDPGAADSSRNSQGHNGTPMPYLGETKVEVAIGSDVKEEGSESGANGANQKVLPPWMIRQGMNLTKEQRGETSSQAKEDEKTEAKDDKKQDTKDEKTIQEEYIKAYYEALRKRQEEEAETRGLKQEDQTVASESERQVGKKHKREDEDDGVEWQEDQPAGDSTETYKLADLNAEAPESGDDEDDYEWEEVAGLGAGLAWPRYCSFAEEFLSSTGGSSQRVDPFAEGLSAAAASSETAVNQQESPLALAVTEIPFVVAAAVVDVVEAAAAAADVAFVAGVAAAAAVAAAGSVGGGGAAAVAVVAVAAAAAGSVVAAAAVATAVVDSAGAAAAVVATAAGAASAVEHSAESYLLASLEGPWKKTSWPSAVG</sequence>
<feature type="compositionally biased region" description="Basic and acidic residues" evidence="3">
    <location>
        <begin position="303"/>
        <end position="335"/>
    </location>
</feature>
<dbReference type="PANTHER" id="PTHR13097">
    <property type="entry name" value="TRANSCRIPTION INITIATION FACTOR IIE, ALPHA SUBUNIT"/>
    <property type="match status" value="1"/>
</dbReference>
<keyword evidence="2" id="KW-0804">Transcription</keyword>
<feature type="compositionally biased region" description="Acidic residues" evidence="3">
    <location>
        <begin position="383"/>
        <end position="392"/>
    </location>
</feature>
<dbReference type="SUPFAM" id="SSF46785">
    <property type="entry name" value="Winged helix' DNA-binding domain"/>
    <property type="match status" value="1"/>
</dbReference>
<proteinExistence type="predicted"/>
<evidence type="ECO:0000313" key="5">
    <source>
        <dbReference type="EMBL" id="GJM84444.1"/>
    </source>
</evidence>
<name>A0AAV5BGL8_ELECO</name>
<dbReference type="PROSITE" id="PS51344">
    <property type="entry name" value="HTH_TFE_IIE"/>
    <property type="match status" value="1"/>
</dbReference>
<dbReference type="InterPro" id="IPR039997">
    <property type="entry name" value="TFE"/>
</dbReference>
<dbReference type="InterPro" id="IPR017919">
    <property type="entry name" value="TFIIE/TFIIEa_HTH"/>
</dbReference>
<dbReference type="GO" id="GO:0006367">
    <property type="term" value="P:transcription initiation at RNA polymerase II promoter"/>
    <property type="evidence" value="ECO:0007669"/>
    <property type="project" value="InterPro"/>
</dbReference>
<dbReference type="PANTHER" id="PTHR13097:SF7">
    <property type="entry name" value="GENERAL TRANSCRIPTION FACTOR IIE SUBUNIT 1"/>
    <property type="match status" value="1"/>
</dbReference>
<comment type="caution">
    <text evidence="5">The sequence shown here is derived from an EMBL/GenBank/DDBJ whole genome shotgun (WGS) entry which is preliminary data.</text>
</comment>
<organism evidence="5 6">
    <name type="scientific">Eleusine coracana subsp. coracana</name>
    <dbReference type="NCBI Taxonomy" id="191504"/>
    <lineage>
        <taxon>Eukaryota</taxon>
        <taxon>Viridiplantae</taxon>
        <taxon>Streptophyta</taxon>
        <taxon>Embryophyta</taxon>
        <taxon>Tracheophyta</taxon>
        <taxon>Spermatophyta</taxon>
        <taxon>Magnoliopsida</taxon>
        <taxon>Liliopsida</taxon>
        <taxon>Poales</taxon>
        <taxon>Poaceae</taxon>
        <taxon>PACMAD clade</taxon>
        <taxon>Chloridoideae</taxon>
        <taxon>Cynodonteae</taxon>
        <taxon>Eleusininae</taxon>
        <taxon>Eleusine</taxon>
    </lineage>
</organism>
<dbReference type="EMBL" id="BQKI01000001">
    <property type="protein sequence ID" value="GJM84444.1"/>
    <property type="molecule type" value="Genomic_DNA"/>
</dbReference>
<dbReference type="Proteomes" id="UP001054889">
    <property type="component" value="Unassembled WGS sequence"/>
</dbReference>
<dbReference type="SMART" id="SM00531">
    <property type="entry name" value="TFIIE"/>
    <property type="match status" value="1"/>
</dbReference>
<accession>A0AAV5BGL8</accession>
<feature type="region of interest" description="Disordered" evidence="3">
    <location>
        <begin position="235"/>
        <end position="259"/>
    </location>
</feature>
<keyword evidence="6" id="KW-1185">Reference proteome</keyword>
<dbReference type="InterPro" id="IPR024550">
    <property type="entry name" value="TFIIEa/SarR/Rpc3_HTH_dom"/>
</dbReference>
<evidence type="ECO:0000313" key="6">
    <source>
        <dbReference type="Proteomes" id="UP001054889"/>
    </source>
</evidence>
<dbReference type="InterPro" id="IPR036390">
    <property type="entry name" value="WH_DNA-bd_sf"/>
</dbReference>
<feature type="region of interest" description="Disordered" evidence="3">
    <location>
        <begin position="350"/>
        <end position="405"/>
    </location>
</feature>
<evidence type="ECO:0000256" key="1">
    <source>
        <dbReference type="ARBA" id="ARBA00023015"/>
    </source>
</evidence>
<feature type="domain" description="HTH TFE/IIEalpha-type" evidence="4">
    <location>
        <begin position="7"/>
        <end position="139"/>
    </location>
</feature>
<feature type="region of interest" description="Disordered" evidence="3">
    <location>
        <begin position="302"/>
        <end position="335"/>
    </location>
</feature>
<evidence type="ECO:0000259" key="4">
    <source>
        <dbReference type="PROSITE" id="PS51344"/>
    </source>
</evidence>
<feature type="region of interest" description="Disordered" evidence="3">
    <location>
        <begin position="273"/>
        <end position="292"/>
    </location>
</feature>
<dbReference type="InterPro" id="IPR002853">
    <property type="entry name" value="TFIIE_asu"/>
</dbReference>
<evidence type="ECO:0000256" key="3">
    <source>
        <dbReference type="SAM" id="MobiDB-lite"/>
    </source>
</evidence>
<protein>
    <recommendedName>
        <fullName evidence="4">HTH TFE/IIEalpha-type domain-containing protein</fullName>
    </recommendedName>
</protein>
<dbReference type="AlphaFoldDB" id="A0AAV5BGL8"/>
<keyword evidence="1" id="KW-0805">Transcription regulation</keyword>
<dbReference type="GO" id="GO:0005673">
    <property type="term" value="C:transcription factor TFIIE complex"/>
    <property type="evidence" value="ECO:0007669"/>
    <property type="project" value="TreeGrafter"/>
</dbReference>
<evidence type="ECO:0000256" key="2">
    <source>
        <dbReference type="ARBA" id="ARBA00023163"/>
    </source>
</evidence>
<gene>
    <name evidence="5" type="primary">ga00112</name>
    <name evidence="5" type="ORF">PR202_ga00112</name>
</gene>
<dbReference type="Pfam" id="PF02002">
    <property type="entry name" value="TFIIE_alpha"/>
    <property type="match status" value="1"/>
</dbReference>
<reference evidence="5" key="1">
    <citation type="journal article" date="2018" name="DNA Res.">
        <title>Multiple hybrid de novo genome assembly of finger millet, an orphan allotetraploid crop.</title>
        <authorList>
            <person name="Hatakeyama M."/>
            <person name="Aluri S."/>
            <person name="Balachadran M.T."/>
            <person name="Sivarajan S.R."/>
            <person name="Patrignani A."/>
            <person name="Gruter S."/>
            <person name="Poveda L."/>
            <person name="Shimizu-Inatsugi R."/>
            <person name="Baeten J."/>
            <person name="Francoijs K.J."/>
            <person name="Nataraja K.N."/>
            <person name="Reddy Y.A.N."/>
            <person name="Phadnis S."/>
            <person name="Ravikumar R.L."/>
            <person name="Schlapbach R."/>
            <person name="Sreeman S.M."/>
            <person name="Shimizu K.K."/>
        </authorList>
    </citation>
    <scope>NUCLEOTIDE SEQUENCE</scope>
</reference>
<feature type="compositionally biased region" description="Basic and acidic residues" evidence="3">
    <location>
        <begin position="350"/>
        <end position="375"/>
    </location>
</feature>